<dbReference type="Proteomes" id="UP000184395">
    <property type="component" value="Unassembled WGS sequence"/>
</dbReference>
<reference evidence="2 3" key="1">
    <citation type="submission" date="2016-11" db="EMBL/GenBank/DDBJ databases">
        <authorList>
            <person name="Jaros S."/>
            <person name="Januszkiewicz K."/>
            <person name="Wedrychowicz H."/>
        </authorList>
    </citation>
    <scope>NUCLEOTIDE SEQUENCE [LARGE SCALE GENOMIC DNA]</scope>
    <source>
        <strain evidence="2 3">LMG 20594</strain>
    </source>
</reference>
<dbReference type="InterPro" id="IPR021733">
    <property type="entry name" value="DUF3304"/>
</dbReference>
<dbReference type="STRING" id="169427.SAMN05192548_104512"/>
<evidence type="ECO:0000256" key="1">
    <source>
        <dbReference type="SAM" id="MobiDB-lite"/>
    </source>
</evidence>
<feature type="compositionally biased region" description="Basic and acidic residues" evidence="1">
    <location>
        <begin position="209"/>
        <end position="238"/>
    </location>
</feature>
<accession>A0A1M6WCS8</accession>
<feature type="region of interest" description="Disordered" evidence="1">
    <location>
        <begin position="205"/>
        <end position="238"/>
    </location>
</feature>
<organism evidence="2 3">
    <name type="scientific">Paraburkholderia terricola</name>
    <dbReference type="NCBI Taxonomy" id="169427"/>
    <lineage>
        <taxon>Bacteria</taxon>
        <taxon>Pseudomonadati</taxon>
        <taxon>Pseudomonadota</taxon>
        <taxon>Betaproteobacteria</taxon>
        <taxon>Burkholderiales</taxon>
        <taxon>Burkholderiaceae</taxon>
        <taxon>Paraburkholderia</taxon>
    </lineage>
</organism>
<dbReference type="EMBL" id="FRAB01000045">
    <property type="protein sequence ID" value="SHK91623.1"/>
    <property type="molecule type" value="Genomic_DNA"/>
</dbReference>
<evidence type="ECO:0000313" key="2">
    <source>
        <dbReference type="EMBL" id="SHK91623.1"/>
    </source>
</evidence>
<proteinExistence type="predicted"/>
<evidence type="ECO:0000313" key="3">
    <source>
        <dbReference type="Proteomes" id="UP000184395"/>
    </source>
</evidence>
<sequence>MTEPKNMRTGKRNTGAGPRLFRALAVLALGLVVAGCHPQQTPASSNANAVDAAKGEGESYPAGVSGLNYSTYGIASFSITDAEGRTGGGSSVYPSKGGAKSPGESGEMCCVIVPSKWHEGMSVTVQWERDTHPFDEKDRSGDQWLKAIAKVPPYKRVAHGFWVRFLPDDRIVVQVNDQDLYIPDPLKDESLYVAQGVLDDEANKAMQAARERDAQAAEEYRKQLREQDAQAQKQRENK</sequence>
<gene>
    <name evidence="2" type="ORF">SAMN05192548_104512</name>
</gene>
<dbReference type="AlphaFoldDB" id="A0A1M6WCS8"/>
<name>A0A1M6WCS8_9BURK</name>
<dbReference type="Pfam" id="PF11745">
    <property type="entry name" value="DUF3304"/>
    <property type="match status" value="1"/>
</dbReference>
<evidence type="ECO:0008006" key="4">
    <source>
        <dbReference type="Google" id="ProtNLM"/>
    </source>
</evidence>
<protein>
    <recommendedName>
        <fullName evidence="4">DUF3304 domain-containing protein</fullName>
    </recommendedName>
</protein>